<evidence type="ECO:0000256" key="1">
    <source>
        <dbReference type="ARBA" id="ARBA00004141"/>
    </source>
</evidence>
<dbReference type="Proteomes" id="UP000006727">
    <property type="component" value="Chromosome 4"/>
</dbReference>
<dbReference type="STRING" id="3218.A0A2K1KNI0"/>
<proteinExistence type="predicted"/>
<evidence type="ECO:0000256" key="5">
    <source>
        <dbReference type="ARBA" id="ARBA00023136"/>
    </source>
</evidence>
<evidence type="ECO:0000313" key="8">
    <source>
        <dbReference type="EMBL" id="PNR55339.1"/>
    </source>
</evidence>
<keyword evidence="5 6" id="KW-0472">Membrane</keyword>
<evidence type="ECO:0008006" key="11">
    <source>
        <dbReference type="Google" id="ProtNLM"/>
    </source>
</evidence>
<keyword evidence="10" id="KW-1185">Reference proteome</keyword>
<evidence type="ECO:0000256" key="2">
    <source>
        <dbReference type="ARBA" id="ARBA00022448"/>
    </source>
</evidence>
<sequence length="123" mass="13176">MDRARLTTCLAGTFSLVIILPVVAMKRQSLTSTPADTEETNASDSNGALRILGSVISTTIVGFTYIMGITFVVIDPDKLLNPANDAGGHAIGQLFYQVFMDRYGRGRHGVVCLEIVEPSICAV</sequence>
<comment type="subcellular location">
    <subcellularLocation>
        <location evidence="1">Membrane</location>
        <topology evidence="1">Multi-pass membrane protein</topology>
    </subcellularLocation>
</comment>
<reference evidence="8 10" key="2">
    <citation type="journal article" date="2018" name="Plant J.">
        <title>The Physcomitrella patens chromosome-scale assembly reveals moss genome structure and evolution.</title>
        <authorList>
            <person name="Lang D."/>
            <person name="Ullrich K.K."/>
            <person name="Murat F."/>
            <person name="Fuchs J."/>
            <person name="Jenkins J."/>
            <person name="Haas F.B."/>
            <person name="Piednoel M."/>
            <person name="Gundlach H."/>
            <person name="Van Bel M."/>
            <person name="Meyberg R."/>
            <person name="Vives C."/>
            <person name="Morata J."/>
            <person name="Symeonidi A."/>
            <person name="Hiss M."/>
            <person name="Muchero W."/>
            <person name="Kamisugi Y."/>
            <person name="Saleh O."/>
            <person name="Blanc G."/>
            <person name="Decker E.L."/>
            <person name="van Gessel N."/>
            <person name="Grimwood J."/>
            <person name="Hayes R.D."/>
            <person name="Graham S.W."/>
            <person name="Gunter L.E."/>
            <person name="McDaniel S.F."/>
            <person name="Hoernstein S.N.W."/>
            <person name="Larsson A."/>
            <person name="Li F.W."/>
            <person name="Perroud P.F."/>
            <person name="Phillips J."/>
            <person name="Ranjan P."/>
            <person name="Rokshar D.S."/>
            <person name="Rothfels C.J."/>
            <person name="Schneider L."/>
            <person name="Shu S."/>
            <person name="Stevenson D.W."/>
            <person name="Thummler F."/>
            <person name="Tillich M."/>
            <person name="Villarreal Aguilar J.C."/>
            <person name="Widiez T."/>
            <person name="Wong G.K."/>
            <person name="Wymore A."/>
            <person name="Zhang Y."/>
            <person name="Zimmer A.D."/>
            <person name="Quatrano R.S."/>
            <person name="Mayer K.F.X."/>
            <person name="Goodstein D."/>
            <person name="Casacuberta J.M."/>
            <person name="Vandepoele K."/>
            <person name="Reski R."/>
            <person name="Cuming A.C."/>
            <person name="Tuskan G.A."/>
            <person name="Maumus F."/>
            <person name="Salse J."/>
            <person name="Schmutz J."/>
            <person name="Rensing S.A."/>
        </authorList>
    </citation>
    <scope>NUCLEOTIDE SEQUENCE [LARGE SCALE GENOMIC DNA]</scope>
    <source>
        <strain evidence="9 10">cv. Gransden 2004</strain>
    </source>
</reference>
<feature type="transmembrane region" description="Helical" evidence="6">
    <location>
        <begin position="48"/>
        <end position="74"/>
    </location>
</feature>
<evidence type="ECO:0000313" key="9">
    <source>
        <dbReference type="EnsemblPlants" id="Pp3c4_15080V3.1"/>
    </source>
</evidence>
<dbReference type="Gramene" id="Pp3c4_15080V3.1">
    <property type="protein sequence ID" value="Pp3c4_15080V3.1"/>
    <property type="gene ID" value="Pp3c4_15080"/>
</dbReference>
<evidence type="ECO:0000256" key="6">
    <source>
        <dbReference type="SAM" id="Phobius"/>
    </source>
</evidence>
<dbReference type="EnsemblPlants" id="Pp3c4_15080V3.1">
    <property type="protein sequence ID" value="Pp3c4_15080V3.1"/>
    <property type="gene ID" value="Pp3c4_15080"/>
</dbReference>
<evidence type="ECO:0000313" key="10">
    <source>
        <dbReference type="Proteomes" id="UP000006727"/>
    </source>
</evidence>
<accession>A0A2K1KNI0</accession>
<dbReference type="GO" id="GO:0016020">
    <property type="term" value="C:membrane"/>
    <property type="evidence" value="ECO:0007669"/>
    <property type="project" value="UniProtKB-SubCell"/>
</dbReference>
<protein>
    <recommendedName>
        <fullName evidence="11">Amino acid transporter transmembrane domain-containing protein</fullName>
    </recommendedName>
</protein>
<reference evidence="8 10" key="1">
    <citation type="journal article" date="2008" name="Science">
        <title>The Physcomitrella genome reveals evolutionary insights into the conquest of land by plants.</title>
        <authorList>
            <person name="Rensing S."/>
            <person name="Lang D."/>
            <person name="Zimmer A."/>
            <person name="Terry A."/>
            <person name="Salamov A."/>
            <person name="Shapiro H."/>
            <person name="Nishiyama T."/>
            <person name="Perroud P.-F."/>
            <person name="Lindquist E."/>
            <person name="Kamisugi Y."/>
            <person name="Tanahashi T."/>
            <person name="Sakakibara K."/>
            <person name="Fujita T."/>
            <person name="Oishi K."/>
            <person name="Shin-I T."/>
            <person name="Kuroki Y."/>
            <person name="Toyoda A."/>
            <person name="Suzuki Y."/>
            <person name="Hashimoto A."/>
            <person name="Yamaguchi K."/>
            <person name="Sugano A."/>
            <person name="Kohara Y."/>
            <person name="Fujiyama A."/>
            <person name="Anterola A."/>
            <person name="Aoki S."/>
            <person name="Ashton N."/>
            <person name="Barbazuk W.B."/>
            <person name="Barker E."/>
            <person name="Bennetzen J."/>
            <person name="Bezanilla M."/>
            <person name="Blankenship R."/>
            <person name="Cho S.H."/>
            <person name="Dutcher S."/>
            <person name="Estelle M."/>
            <person name="Fawcett J.A."/>
            <person name="Gundlach H."/>
            <person name="Hanada K."/>
            <person name="Heyl A."/>
            <person name="Hicks K.A."/>
            <person name="Hugh J."/>
            <person name="Lohr M."/>
            <person name="Mayer K."/>
            <person name="Melkozernov A."/>
            <person name="Murata T."/>
            <person name="Nelson D."/>
            <person name="Pils B."/>
            <person name="Prigge M."/>
            <person name="Reiss B."/>
            <person name="Renner T."/>
            <person name="Rombauts S."/>
            <person name="Rushton P."/>
            <person name="Sanderfoot A."/>
            <person name="Schween G."/>
            <person name="Shiu S.-H."/>
            <person name="Stueber K."/>
            <person name="Theodoulou F.L."/>
            <person name="Tu H."/>
            <person name="Van de Peer Y."/>
            <person name="Verrier P.J."/>
            <person name="Waters E."/>
            <person name="Wood A."/>
            <person name="Yang L."/>
            <person name="Cove D."/>
            <person name="Cuming A."/>
            <person name="Hasebe M."/>
            <person name="Lucas S."/>
            <person name="Mishler D.B."/>
            <person name="Reski R."/>
            <person name="Grigoriev I."/>
            <person name="Quatrano R.S."/>
            <person name="Boore J.L."/>
        </authorList>
    </citation>
    <scope>NUCLEOTIDE SEQUENCE [LARGE SCALE GENOMIC DNA]</scope>
    <source>
        <strain evidence="9 10">cv. Gransden 2004</strain>
    </source>
</reference>
<dbReference type="PaxDb" id="3218-PP1S13_431V6.1"/>
<feature type="signal peptide" evidence="7">
    <location>
        <begin position="1"/>
        <end position="24"/>
    </location>
</feature>
<reference evidence="9" key="3">
    <citation type="submission" date="2020-12" db="UniProtKB">
        <authorList>
            <consortium name="EnsemblPlants"/>
        </authorList>
    </citation>
    <scope>IDENTIFICATION</scope>
</reference>
<dbReference type="PANTHER" id="PTHR45649">
    <property type="entry name" value="AMINO-ACID PERMEASE BAT1"/>
    <property type="match status" value="1"/>
</dbReference>
<dbReference type="InParanoid" id="A0A2K1KNI0"/>
<evidence type="ECO:0000256" key="4">
    <source>
        <dbReference type="ARBA" id="ARBA00022989"/>
    </source>
</evidence>
<feature type="chain" id="PRO_5036043057" description="Amino acid transporter transmembrane domain-containing protein" evidence="7">
    <location>
        <begin position="25"/>
        <end position="123"/>
    </location>
</feature>
<gene>
    <name evidence="8" type="ORF">PHYPA_006236</name>
</gene>
<dbReference type="GO" id="GO:0022857">
    <property type="term" value="F:transmembrane transporter activity"/>
    <property type="evidence" value="ECO:0007669"/>
    <property type="project" value="UniProtKB-ARBA"/>
</dbReference>
<dbReference type="PANTHER" id="PTHR45649:SF30">
    <property type="entry name" value="AMINO-ACID PERMEASE BAT1"/>
    <property type="match status" value="1"/>
</dbReference>
<dbReference type="EMBL" id="ABEU02000004">
    <property type="protein sequence ID" value="PNR55339.1"/>
    <property type="molecule type" value="Genomic_DNA"/>
</dbReference>
<keyword evidence="7" id="KW-0732">Signal</keyword>
<name>A0A2K1KNI0_PHYPA</name>
<evidence type="ECO:0000256" key="7">
    <source>
        <dbReference type="SAM" id="SignalP"/>
    </source>
</evidence>
<evidence type="ECO:0000256" key="3">
    <source>
        <dbReference type="ARBA" id="ARBA00022692"/>
    </source>
</evidence>
<keyword evidence="4 6" id="KW-1133">Transmembrane helix</keyword>
<dbReference type="AlphaFoldDB" id="A0A2K1KNI0"/>
<keyword evidence="2" id="KW-0813">Transport</keyword>
<keyword evidence="3 6" id="KW-0812">Transmembrane</keyword>
<organism evidence="8">
    <name type="scientific">Physcomitrium patens</name>
    <name type="common">Spreading-leaved earth moss</name>
    <name type="synonym">Physcomitrella patens</name>
    <dbReference type="NCBI Taxonomy" id="3218"/>
    <lineage>
        <taxon>Eukaryota</taxon>
        <taxon>Viridiplantae</taxon>
        <taxon>Streptophyta</taxon>
        <taxon>Embryophyta</taxon>
        <taxon>Bryophyta</taxon>
        <taxon>Bryophytina</taxon>
        <taxon>Bryopsida</taxon>
        <taxon>Funariidae</taxon>
        <taxon>Funariales</taxon>
        <taxon>Funariaceae</taxon>
        <taxon>Physcomitrium</taxon>
    </lineage>
</organism>